<keyword evidence="2" id="KW-1185">Reference proteome</keyword>
<evidence type="ECO:0000313" key="2">
    <source>
        <dbReference type="Proteomes" id="UP000324222"/>
    </source>
</evidence>
<proteinExistence type="predicted"/>
<sequence>MEEGEKWELQEGSAGLWYKGSGMLVSKCLQIPQVSFRIASKETRSIQQIPLYQLKKDMTTTITTFTTTSTLSVSLACVLAWEGKGGARWDWAGWDWVSATCGGRGVFLHAIYLLCHRLRTSLDPDLKLPCQYLKRRLRQAGTAVTQHGAAAPLIPPHLGRDGQVSEYQVDL</sequence>
<accession>A0A5B7IE52</accession>
<organism evidence="1 2">
    <name type="scientific">Portunus trituberculatus</name>
    <name type="common">Swimming crab</name>
    <name type="synonym">Neptunus trituberculatus</name>
    <dbReference type="NCBI Taxonomy" id="210409"/>
    <lineage>
        <taxon>Eukaryota</taxon>
        <taxon>Metazoa</taxon>
        <taxon>Ecdysozoa</taxon>
        <taxon>Arthropoda</taxon>
        <taxon>Crustacea</taxon>
        <taxon>Multicrustacea</taxon>
        <taxon>Malacostraca</taxon>
        <taxon>Eumalacostraca</taxon>
        <taxon>Eucarida</taxon>
        <taxon>Decapoda</taxon>
        <taxon>Pleocyemata</taxon>
        <taxon>Brachyura</taxon>
        <taxon>Eubrachyura</taxon>
        <taxon>Portunoidea</taxon>
        <taxon>Portunidae</taxon>
        <taxon>Portuninae</taxon>
        <taxon>Portunus</taxon>
    </lineage>
</organism>
<gene>
    <name evidence="1" type="ORF">E2C01_074820</name>
</gene>
<dbReference type="EMBL" id="VSRR010053477">
    <property type="protein sequence ID" value="MPC80246.1"/>
    <property type="molecule type" value="Genomic_DNA"/>
</dbReference>
<dbReference type="Proteomes" id="UP000324222">
    <property type="component" value="Unassembled WGS sequence"/>
</dbReference>
<comment type="caution">
    <text evidence="1">The sequence shown here is derived from an EMBL/GenBank/DDBJ whole genome shotgun (WGS) entry which is preliminary data.</text>
</comment>
<protein>
    <submittedName>
        <fullName evidence="1">Uncharacterized protein</fullName>
    </submittedName>
</protein>
<reference evidence="1 2" key="1">
    <citation type="submission" date="2019-05" db="EMBL/GenBank/DDBJ databases">
        <title>Another draft genome of Portunus trituberculatus and its Hox gene families provides insights of decapod evolution.</title>
        <authorList>
            <person name="Jeong J.-H."/>
            <person name="Song I."/>
            <person name="Kim S."/>
            <person name="Choi T."/>
            <person name="Kim D."/>
            <person name="Ryu S."/>
            <person name="Kim W."/>
        </authorList>
    </citation>
    <scope>NUCLEOTIDE SEQUENCE [LARGE SCALE GENOMIC DNA]</scope>
    <source>
        <tissue evidence="1">Muscle</tissue>
    </source>
</reference>
<name>A0A5B7IE52_PORTR</name>
<dbReference type="AlphaFoldDB" id="A0A5B7IE52"/>
<evidence type="ECO:0000313" key="1">
    <source>
        <dbReference type="EMBL" id="MPC80246.1"/>
    </source>
</evidence>